<gene>
    <name evidence="2" type="ORF">AB6A40_001222</name>
</gene>
<dbReference type="AlphaFoldDB" id="A0ABD6E3N5"/>
<name>A0ABD6E3N5_9BILA</name>
<proteinExistence type="predicted"/>
<evidence type="ECO:0000313" key="2">
    <source>
        <dbReference type="EMBL" id="MFH4974513.1"/>
    </source>
</evidence>
<feature type="transmembrane region" description="Helical" evidence="1">
    <location>
        <begin position="12"/>
        <end position="30"/>
    </location>
</feature>
<evidence type="ECO:0000313" key="3">
    <source>
        <dbReference type="Proteomes" id="UP001608902"/>
    </source>
</evidence>
<evidence type="ECO:0000256" key="1">
    <source>
        <dbReference type="SAM" id="Phobius"/>
    </source>
</evidence>
<keyword evidence="1" id="KW-1133">Transmembrane helix</keyword>
<keyword evidence="1" id="KW-0472">Membrane</keyword>
<keyword evidence="1" id="KW-0812">Transmembrane</keyword>
<organism evidence="2 3">
    <name type="scientific">Gnathostoma spinigerum</name>
    <dbReference type="NCBI Taxonomy" id="75299"/>
    <lineage>
        <taxon>Eukaryota</taxon>
        <taxon>Metazoa</taxon>
        <taxon>Ecdysozoa</taxon>
        <taxon>Nematoda</taxon>
        <taxon>Chromadorea</taxon>
        <taxon>Rhabditida</taxon>
        <taxon>Spirurina</taxon>
        <taxon>Gnathostomatomorpha</taxon>
        <taxon>Gnathostomatoidea</taxon>
        <taxon>Gnathostomatidae</taxon>
        <taxon>Gnathostoma</taxon>
    </lineage>
</organism>
<dbReference type="Proteomes" id="UP001608902">
    <property type="component" value="Unassembled WGS sequence"/>
</dbReference>
<accession>A0ABD6E3N5</accession>
<comment type="caution">
    <text evidence="2">The sequence shown here is derived from an EMBL/GenBank/DDBJ whole genome shotgun (WGS) entry which is preliminary data.</text>
</comment>
<sequence>MYHNKSAKRSENISLVWLLNTIPILLVTAICPLSEDIPRPICAFLFAEDECSGDFHAIREDEEQWDIGEVWNDRAYMAVIRPDCYLDVYDGLNLTESHRFLGGGLSENNVYDLSWYSFHNRTTSYTCVCTTL</sequence>
<reference evidence="2 3" key="1">
    <citation type="submission" date="2024-08" db="EMBL/GenBank/DDBJ databases">
        <title>Gnathostoma spinigerum genome.</title>
        <authorList>
            <person name="Gonzalez-Bertolin B."/>
            <person name="Monzon S."/>
            <person name="Zaballos A."/>
            <person name="Jimenez P."/>
            <person name="Dekumyoy P."/>
            <person name="Varona S."/>
            <person name="Cuesta I."/>
            <person name="Sumanam S."/>
            <person name="Adisakwattana P."/>
            <person name="Gasser R.B."/>
            <person name="Hernandez-Gonzalez A."/>
            <person name="Young N.D."/>
            <person name="Perteguer M.J."/>
        </authorList>
    </citation>
    <scope>NUCLEOTIDE SEQUENCE [LARGE SCALE GENOMIC DNA]</scope>
    <source>
        <strain evidence="2">AL3</strain>
        <tissue evidence="2">Liver</tissue>
    </source>
</reference>
<keyword evidence="3" id="KW-1185">Reference proteome</keyword>
<dbReference type="EMBL" id="JBGFUD010000432">
    <property type="protein sequence ID" value="MFH4974513.1"/>
    <property type="molecule type" value="Genomic_DNA"/>
</dbReference>
<protein>
    <submittedName>
        <fullName evidence="2">Uncharacterized protein</fullName>
    </submittedName>
</protein>